<evidence type="ECO:0008006" key="4">
    <source>
        <dbReference type="Google" id="ProtNLM"/>
    </source>
</evidence>
<reference evidence="2" key="1">
    <citation type="journal article" date="2019" name="bioRxiv">
        <title>The Genome of the Zebra Mussel, Dreissena polymorpha: A Resource for Invasive Species Research.</title>
        <authorList>
            <person name="McCartney M.A."/>
            <person name="Auch B."/>
            <person name="Kono T."/>
            <person name="Mallez S."/>
            <person name="Zhang Y."/>
            <person name="Obille A."/>
            <person name="Becker A."/>
            <person name="Abrahante J.E."/>
            <person name="Garbe J."/>
            <person name="Badalamenti J.P."/>
            <person name="Herman A."/>
            <person name="Mangelson H."/>
            <person name="Liachko I."/>
            <person name="Sullivan S."/>
            <person name="Sone E.D."/>
            <person name="Koren S."/>
            <person name="Silverstein K.A.T."/>
            <person name="Beckman K.B."/>
            <person name="Gohl D.M."/>
        </authorList>
    </citation>
    <scope>NUCLEOTIDE SEQUENCE</scope>
    <source>
        <strain evidence="2">Duluth1</strain>
        <tissue evidence="2">Whole animal</tissue>
    </source>
</reference>
<reference evidence="2" key="2">
    <citation type="submission" date="2020-11" db="EMBL/GenBank/DDBJ databases">
        <authorList>
            <person name="McCartney M.A."/>
            <person name="Auch B."/>
            <person name="Kono T."/>
            <person name="Mallez S."/>
            <person name="Becker A."/>
            <person name="Gohl D.M."/>
            <person name="Silverstein K.A.T."/>
            <person name="Koren S."/>
            <person name="Bechman K.B."/>
            <person name="Herman A."/>
            <person name="Abrahante J.E."/>
            <person name="Garbe J."/>
        </authorList>
    </citation>
    <scope>NUCLEOTIDE SEQUENCE</scope>
    <source>
        <strain evidence="2">Duluth1</strain>
        <tissue evidence="2">Whole animal</tissue>
    </source>
</reference>
<evidence type="ECO:0000256" key="1">
    <source>
        <dbReference type="SAM" id="MobiDB-lite"/>
    </source>
</evidence>
<sequence length="223" mass="25177">MEEEKLSCLPHLLNFACGAKALITMFGRPPLCLRCRNVDHVRKECPEQISGARYQNVVEKQPLLPDSSKHAQQGTVKTMTSATQPAAPKAVQPEEQQDKSKSYVAQTTSKKSGQPKEPQKGKSAVPNSAQPNKPKHRSSSQRKKQMEKDSQPAEPQAAQPVKNLPRWSEWREMDRSQRRKDIWKQTLEVKGERRSRAEDEDPSQLPRKQVPEVIGHAFFAGAH</sequence>
<keyword evidence="3" id="KW-1185">Reference proteome</keyword>
<feature type="compositionally biased region" description="Polar residues" evidence="1">
    <location>
        <begin position="103"/>
        <end position="112"/>
    </location>
</feature>
<dbReference type="AlphaFoldDB" id="A0A9D4F040"/>
<gene>
    <name evidence="2" type="ORF">DPMN_167042</name>
</gene>
<proteinExistence type="predicted"/>
<feature type="region of interest" description="Disordered" evidence="1">
    <location>
        <begin position="63"/>
        <end position="223"/>
    </location>
</feature>
<accession>A0A9D4F040</accession>
<dbReference type="EMBL" id="JAIWYP010000008">
    <property type="protein sequence ID" value="KAH3788879.1"/>
    <property type="molecule type" value="Genomic_DNA"/>
</dbReference>
<evidence type="ECO:0000313" key="2">
    <source>
        <dbReference type="EMBL" id="KAH3788879.1"/>
    </source>
</evidence>
<evidence type="ECO:0000313" key="3">
    <source>
        <dbReference type="Proteomes" id="UP000828390"/>
    </source>
</evidence>
<feature type="compositionally biased region" description="Polar residues" evidence="1">
    <location>
        <begin position="70"/>
        <end position="84"/>
    </location>
</feature>
<protein>
    <recommendedName>
        <fullName evidence="4">CCHC-type domain-containing protein</fullName>
    </recommendedName>
</protein>
<name>A0A9D4F040_DREPO</name>
<organism evidence="2 3">
    <name type="scientific">Dreissena polymorpha</name>
    <name type="common">Zebra mussel</name>
    <name type="synonym">Mytilus polymorpha</name>
    <dbReference type="NCBI Taxonomy" id="45954"/>
    <lineage>
        <taxon>Eukaryota</taxon>
        <taxon>Metazoa</taxon>
        <taxon>Spiralia</taxon>
        <taxon>Lophotrochozoa</taxon>
        <taxon>Mollusca</taxon>
        <taxon>Bivalvia</taxon>
        <taxon>Autobranchia</taxon>
        <taxon>Heteroconchia</taxon>
        <taxon>Euheterodonta</taxon>
        <taxon>Imparidentia</taxon>
        <taxon>Neoheterodontei</taxon>
        <taxon>Myida</taxon>
        <taxon>Dreissenoidea</taxon>
        <taxon>Dreissenidae</taxon>
        <taxon>Dreissena</taxon>
    </lineage>
</organism>
<comment type="caution">
    <text evidence="2">The sequence shown here is derived from an EMBL/GenBank/DDBJ whole genome shotgun (WGS) entry which is preliminary data.</text>
</comment>
<feature type="compositionally biased region" description="Basic and acidic residues" evidence="1">
    <location>
        <begin position="168"/>
        <end position="197"/>
    </location>
</feature>
<feature type="compositionally biased region" description="Basic residues" evidence="1">
    <location>
        <begin position="133"/>
        <end position="143"/>
    </location>
</feature>
<dbReference type="Proteomes" id="UP000828390">
    <property type="component" value="Unassembled WGS sequence"/>
</dbReference>